<evidence type="ECO:0000313" key="2">
    <source>
        <dbReference type="Proteomes" id="UP000324222"/>
    </source>
</evidence>
<dbReference type="Proteomes" id="UP000324222">
    <property type="component" value="Unassembled WGS sequence"/>
</dbReference>
<name>A0A5B7IS03_PORTR</name>
<organism evidence="1 2">
    <name type="scientific">Portunus trituberculatus</name>
    <name type="common">Swimming crab</name>
    <name type="synonym">Neptunus trituberculatus</name>
    <dbReference type="NCBI Taxonomy" id="210409"/>
    <lineage>
        <taxon>Eukaryota</taxon>
        <taxon>Metazoa</taxon>
        <taxon>Ecdysozoa</taxon>
        <taxon>Arthropoda</taxon>
        <taxon>Crustacea</taxon>
        <taxon>Multicrustacea</taxon>
        <taxon>Malacostraca</taxon>
        <taxon>Eumalacostraca</taxon>
        <taxon>Eucarida</taxon>
        <taxon>Decapoda</taxon>
        <taxon>Pleocyemata</taxon>
        <taxon>Brachyura</taxon>
        <taxon>Eubrachyura</taxon>
        <taxon>Portunoidea</taxon>
        <taxon>Portunidae</taxon>
        <taxon>Portuninae</taxon>
        <taxon>Portunus</taxon>
    </lineage>
</organism>
<sequence length="145" mass="16009">MTKLHHQLPVPPPPHSAAPLVFPLDVLQYTRLSGDSHWNINGVTFFRPEDTRKKIFTRVRRSVTASQGTRPSLLATTTAATAASTHTTDLDTTTTFYSDPATVTTTLTTTATTKYSPMMPSPPLPTPTMYYHHHHHVITTNTAIT</sequence>
<keyword evidence="2" id="KW-1185">Reference proteome</keyword>
<dbReference type="EMBL" id="VSRR010061130">
    <property type="protein sequence ID" value="MPC82944.1"/>
    <property type="molecule type" value="Genomic_DNA"/>
</dbReference>
<comment type="caution">
    <text evidence="1">The sequence shown here is derived from an EMBL/GenBank/DDBJ whole genome shotgun (WGS) entry which is preliminary data.</text>
</comment>
<dbReference type="AlphaFoldDB" id="A0A5B7IS03"/>
<gene>
    <name evidence="1" type="ORF">E2C01_077633</name>
</gene>
<proteinExistence type="predicted"/>
<reference evidence="1 2" key="1">
    <citation type="submission" date="2019-05" db="EMBL/GenBank/DDBJ databases">
        <title>Another draft genome of Portunus trituberculatus and its Hox gene families provides insights of decapod evolution.</title>
        <authorList>
            <person name="Jeong J.-H."/>
            <person name="Song I."/>
            <person name="Kim S."/>
            <person name="Choi T."/>
            <person name="Kim D."/>
            <person name="Ryu S."/>
            <person name="Kim W."/>
        </authorList>
    </citation>
    <scope>NUCLEOTIDE SEQUENCE [LARGE SCALE GENOMIC DNA]</scope>
    <source>
        <tissue evidence="1">Muscle</tissue>
    </source>
</reference>
<protein>
    <submittedName>
        <fullName evidence="1">Uncharacterized protein</fullName>
    </submittedName>
</protein>
<accession>A0A5B7IS03</accession>
<evidence type="ECO:0000313" key="1">
    <source>
        <dbReference type="EMBL" id="MPC82944.1"/>
    </source>
</evidence>